<evidence type="ECO:0000313" key="3">
    <source>
        <dbReference type="Proteomes" id="UP000037460"/>
    </source>
</evidence>
<dbReference type="AlphaFoldDB" id="A0A0M0K0X4"/>
<feature type="compositionally biased region" description="Low complexity" evidence="1">
    <location>
        <begin position="84"/>
        <end position="104"/>
    </location>
</feature>
<accession>A0A0M0K0X4</accession>
<name>A0A0M0K0X4_9EUKA</name>
<protein>
    <submittedName>
        <fullName evidence="2">Uncharacterized protein</fullName>
    </submittedName>
</protein>
<sequence>MHHSVARALDEDLDNVSDDDVRDTISIESGMEIGSLPLPPIGAVSAGASSHGGSSWPWLQRLRQRLAWGAVTREEKRALRGGASSISPDESSIGSSSVNGVGRAARTRRRVQRQSTISVPTDLLIAALRSTLAVAGDEADSADIAELSALLRLQLRHELQEASLWLVDAFDILAAGDGGVGTTPALSHGEFSTHASDRAAREDLDTLSDRFIDGLCSLMQRANYRLLSQRELQFAQLEDFMFTVPVDVAWEDLDSSMISRLFVRHPHLGLHAALLARRVLVFHRGAGVATTTSFFWEEKLDRVR</sequence>
<proteinExistence type="predicted"/>
<dbReference type="EMBL" id="JWZX01001773">
    <property type="protein sequence ID" value="KOO32445.1"/>
    <property type="molecule type" value="Genomic_DNA"/>
</dbReference>
<evidence type="ECO:0000256" key="1">
    <source>
        <dbReference type="SAM" id="MobiDB-lite"/>
    </source>
</evidence>
<dbReference type="Proteomes" id="UP000037460">
    <property type="component" value="Unassembled WGS sequence"/>
</dbReference>
<dbReference type="PANTHER" id="PTHR33645">
    <property type="entry name" value="AMINOPEPTIDASE (DUF3754)"/>
    <property type="match status" value="1"/>
</dbReference>
<dbReference type="PANTHER" id="PTHR33645:SF11">
    <property type="entry name" value="AMINOPEPTIDASE (DUF3754)"/>
    <property type="match status" value="1"/>
</dbReference>
<reference evidence="3" key="1">
    <citation type="journal article" date="2015" name="PLoS Genet.">
        <title>Genome Sequence and Transcriptome Analyses of Chrysochromulina tobin: Metabolic Tools for Enhanced Algal Fitness in the Prominent Order Prymnesiales (Haptophyceae).</title>
        <authorList>
            <person name="Hovde B.T."/>
            <person name="Deodato C.R."/>
            <person name="Hunsperger H.M."/>
            <person name="Ryken S.A."/>
            <person name="Yost W."/>
            <person name="Jha R.K."/>
            <person name="Patterson J."/>
            <person name="Monnat R.J. Jr."/>
            <person name="Barlow S.B."/>
            <person name="Starkenburg S.R."/>
            <person name="Cattolico R.A."/>
        </authorList>
    </citation>
    <scope>NUCLEOTIDE SEQUENCE</scope>
    <source>
        <strain evidence="3">CCMP291</strain>
    </source>
</reference>
<gene>
    <name evidence="2" type="ORF">Ctob_014118</name>
</gene>
<keyword evidence="3" id="KW-1185">Reference proteome</keyword>
<dbReference type="OrthoDB" id="2020015at2759"/>
<evidence type="ECO:0000313" key="2">
    <source>
        <dbReference type="EMBL" id="KOO32445.1"/>
    </source>
</evidence>
<feature type="region of interest" description="Disordered" evidence="1">
    <location>
        <begin position="79"/>
        <end position="109"/>
    </location>
</feature>
<comment type="caution">
    <text evidence="2">The sequence shown here is derived from an EMBL/GenBank/DDBJ whole genome shotgun (WGS) entry which is preliminary data.</text>
</comment>
<organism evidence="2 3">
    <name type="scientific">Chrysochromulina tobinii</name>
    <dbReference type="NCBI Taxonomy" id="1460289"/>
    <lineage>
        <taxon>Eukaryota</taxon>
        <taxon>Haptista</taxon>
        <taxon>Haptophyta</taxon>
        <taxon>Prymnesiophyceae</taxon>
        <taxon>Prymnesiales</taxon>
        <taxon>Chrysochromulinaceae</taxon>
        <taxon>Chrysochromulina</taxon>
    </lineage>
</organism>